<sequence>MRPGVRRTARLGCRCGAARRAVLLGVPCLVRGARFRTRGTRGSGLTGTLERGGRVLGRYGSRLLGRVRRVGGRCEGRSGVGWSPGVAGVIGVGAAGLSPRWGRDRVGPAACARVLLGRVCRAGVRRGLGRTAGMVAVPGSVCSAVHVSRAAVLSVGARDSGAALRQSALRKARTALLAYCRPPPCTGAPRRVFLRGARRSLRLAALRQPVRAVRGRLTLGRVAAPAPPTGVLGVGRRLAGRMSPVRVPVAVARTTPVLGGVPALLRPVARVRRGRHVDVRVRVGAFLACLRRVRSRSLPRGLPPRLPVRSVGHGRALPGVGSSGARSLPPRPGNLHRGGAEPSRPPRSPPRPRHRPHSDRRRHSAAIRVAAACVAAEMRAGSMRVPSARCRSKPSRNTSAPL</sequence>
<feature type="region of interest" description="Disordered" evidence="1">
    <location>
        <begin position="298"/>
        <end position="366"/>
    </location>
</feature>
<organism evidence="2 3">
    <name type="scientific">Streptomonospora litoralis</name>
    <dbReference type="NCBI Taxonomy" id="2498135"/>
    <lineage>
        <taxon>Bacteria</taxon>
        <taxon>Bacillati</taxon>
        <taxon>Actinomycetota</taxon>
        <taxon>Actinomycetes</taxon>
        <taxon>Streptosporangiales</taxon>
        <taxon>Nocardiopsidaceae</taxon>
        <taxon>Streptomonospora</taxon>
    </lineage>
</organism>
<feature type="region of interest" description="Disordered" evidence="1">
    <location>
        <begin position="379"/>
        <end position="402"/>
    </location>
</feature>
<evidence type="ECO:0000313" key="3">
    <source>
        <dbReference type="Proteomes" id="UP000292235"/>
    </source>
</evidence>
<keyword evidence="3" id="KW-1185">Reference proteome</keyword>
<evidence type="ECO:0000256" key="1">
    <source>
        <dbReference type="SAM" id="MobiDB-lite"/>
    </source>
</evidence>
<evidence type="ECO:0000313" key="2">
    <source>
        <dbReference type="EMBL" id="QBI52211.1"/>
    </source>
</evidence>
<dbReference type="KEGG" id="strr:EKD16_01975"/>
<dbReference type="Proteomes" id="UP000292235">
    <property type="component" value="Chromosome"/>
</dbReference>
<proteinExistence type="predicted"/>
<name>A0A4P6PZ87_9ACTN</name>
<reference evidence="2 3" key="1">
    <citation type="submission" date="2019-02" db="EMBL/GenBank/DDBJ databases">
        <authorList>
            <person name="Khodamoradi S."/>
            <person name="Hahnke R.L."/>
            <person name="Kaempfer P."/>
            <person name="Schumann P."/>
            <person name="Rohde M."/>
            <person name="Steinert M."/>
            <person name="Luzhetskyy A."/>
            <person name="Wink J."/>
            <person name="Ruckert C."/>
        </authorList>
    </citation>
    <scope>NUCLEOTIDE SEQUENCE [LARGE SCALE GENOMIC DNA]</scope>
    <source>
        <strain evidence="2 3">M2</strain>
    </source>
</reference>
<gene>
    <name evidence="2" type="ORF">EKD16_01975</name>
</gene>
<protein>
    <submittedName>
        <fullName evidence="2">Uncharacterized protein</fullName>
    </submittedName>
</protein>
<dbReference type="AlphaFoldDB" id="A0A4P6PZ87"/>
<feature type="compositionally biased region" description="Basic residues" evidence="1">
    <location>
        <begin position="350"/>
        <end position="365"/>
    </location>
</feature>
<accession>A0A4P6PZ87</accession>
<dbReference type="EMBL" id="CP036455">
    <property type="protein sequence ID" value="QBI52211.1"/>
    <property type="molecule type" value="Genomic_DNA"/>
</dbReference>